<accession>A0A7T8HFV5</accession>
<sequence>MEEFIGMLNVEDNLEYTNDVADRARSLLDSVEDPKELMIRMAIAKTIPKDSRQLLLAKCKMNEEDFQNMSVSLRKPETINRAASICELPRSVPPIRPSKN</sequence>
<evidence type="ECO:0000313" key="2">
    <source>
        <dbReference type="Proteomes" id="UP000595437"/>
    </source>
</evidence>
<evidence type="ECO:0000313" key="1">
    <source>
        <dbReference type="EMBL" id="QQP48720.1"/>
    </source>
</evidence>
<dbReference type="AlphaFoldDB" id="A0A7T8HFV5"/>
<name>A0A7T8HFV5_CALRO</name>
<organism evidence="1 2">
    <name type="scientific">Caligus rogercresseyi</name>
    <name type="common">Sea louse</name>
    <dbReference type="NCBI Taxonomy" id="217165"/>
    <lineage>
        <taxon>Eukaryota</taxon>
        <taxon>Metazoa</taxon>
        <taxon>Ecdysozoa</taxon>
        <taxon>Arthropoda</taxon>
        <taxon>Crustacea</taxon>
        <taxon>Multicrustacea</taxon>
        <taxon>Hexanauplia</taxon>
        <taxon>Copepoda</taxon>
        <taxon>Siphonostomatoida</taxon>
        <taxon>Caligidae</taxon>
        <taxon>Caligus</taxon>
    </lineage>
</organism>
<gene>
    <name evidence="1" type="ORF">FKW44_009122</name>
</gene>
<dbReference type="Proteomes" id="UP000595437">
    <property type="component" value="Chromosome 6"/>
</dbReference>
<reference evidence="2" key="1">
    <citation type="submission" date="2021-01" db="EMBL/GenBank/DDBJ databases">
        <title>Caligus Genome Assembly.</title>
        <authorList>
            <person name="Gallardo-Escarate C."/>
        </authorList>
    </citation>
    <scope>NUCLEOTIDE SEQUENCE [LARGE SCALE GENOMIC DNA]</scope>
</reference>
<dbReference type="EMBL" id="CP045895">
    <property type="protein sequence ID" value="QQP48720.1"/>
    <property type="molecule type" value="Genomic_DNA"/>
</dbReference>
<keyword evidence="2" id="KW-1185">Reference proteome</keyword>
<proteinExistence type="predicted"/>
<protein>
    <submittedName>
        <fullName evidence="1">Uncharacterized protein</fullName>
    </submittedName>
</protein>